<evidence type="ECO:0000256" key="6">
    <source>
        <dbReference type="ARBA" id="ARBA00023136"/>
    </source>
</evidence>
<evidence type="ECO:0000259" key="7">
    <source>
        <dbReference type="Pfam" id="PF10256"/>
    </source>
</evidence>
<comment type="similarity">
    <text evidence="2">Belongs to the ERF4 family.</text>
</comment>
<evidence type="ECO:0000256" key="3">
    <source>
        <dbReference type="ARBA" id="ARBA00011396"/>
    </source>
</evidence>
<dbReference type="GO" id="GO:0005789">
    <property type="term" value="C:endoplasmic reticulum membrane"/>
    <property type="evidence" value="ECO:0007669"/>
    <property type="project" value="UniProtKB-SubCell"/>
</dbReference>
<dbReference type="InterPro" id="IPR019383">
    <property type="entry name" value="Golgin_A_7/ERF4"/>
</dbReference>
<name>A0A7R9ANN2_TIMSH</name>
<evidence type="ECO:0000256" key="2">
    <source>
        <dbReference type="ARBA" id="ARBA00007732"/>
    </source>
</evidence>
<comment type="subcellular location">
    <subcellularLocation>
        <location evidence="1">Endoplasmic reticulum membrane</location>
        <topology evidence="1">Peripheral membrane protein</topology>
    </subcellularLocation>
</comment>
<keyword evidence="5" id="KW-0256">Endoplasmic reticulum</keyword>
<evidence type="ECO:0000256" key="1">
    <source>
        <dbReference type="ARBA" id="ARBA00004406"/>
    </source>
</evidence>
<accession>A0A7R9ANN2</accession>
<comment type="subunit">
    <text evidence="3">Interacts with ERF2.</text>
</comment>
<evidence type="ECO:0000313" key="8">
    <source>
        <dbReference type="EMBL" id="CAD7257403.1"/>
    </source>
</evidence>
<protein>
    <recommendedName>
        <fullName evidence="4">Ras modification protein ERF4</fullName>
    </recommendedName>
</protein>
<dbReference type="AlphaFoldDB" id="A0A7R9ANN2"/>
<dbReference type="InterPro" id="IPR051371">
    <property type="entry name" value="Ras_palmitoyltransferase"/>
</dbReference>
<dbReference type="PANTHER" id="PTHR13254:SF0">
    <property type="entry name" value="GOLGIN SUBFAMILY A MEMBER 7_ERF4 DOMAIN-CONTAINING PROTEIN"/>
    <property type="match status" value="1"/>
</dbReference>
<evidence type="ECO:0000256" key="4">
    <source>
        <dbReference type="ARBA" id="ARBA00018463"/>
    </source>
</evidence>
<dbReference type="GO" id="GO:0006612">
    <property type="term" value="P:protein targeting to membrane"/>
    <property type="evidence" value="ECO:0007669"/>
    <property type="project" value="TreeGrafter"/>
</dbReference>
<sequence>MCSARPEDSLWHTDVRFQNHTSTTPLEDLAAGRAVNSSNQCLKVFVQRDYSEGTLVKFQTRFPSELEDRVSSEADIFIGMMLEFIVLYMKCRTCTKPVFIVINKIERQAFEYTVNQLNAIYAEAEKAGCSTYCEGCMACLTAYLVYLCTETHYEKCLRKVAKFVVEQNERVYAPRGLLITDPTERGLRVVSFTT</sequence>
<dbReference type="EMBL" id="OC000473">
    <property type="protein sequence ID" value="CAD7257403.1"/>
    <property type="molecule type" value="Genomic_DNA"/>
</dbReference>
<dbReference type="GO" id="GO:0002178">
    <property type="term" value="C:palmitoyltransferase complex"/>
    <property type="evidence" value="ECO:0007669"/>
    <property type="project" value="TreeGrafter"/>
</dbReference>
<reference evidence="8" key="1">
    <citation type="submission" date="2020-11" db="EMBL/GenBank/DDBJ databases">
        <authorList>
            <person name="Tran Van P."/>
        </authorList>
    </citation>
    <scope>NUCLEOTIDE SEQUENCE</scope>
</reference>
<dbReference type="PANTHER" id="PTHR13254">
    <property type="entry name" value="GOLGI AUTOANTIGEN, GOLGIN SUBFAMILY A, 7"/>
    <property type="match status" value="1"/>
</dbReference>
<organism evidence="8">
    <name type="scientific">Timema shepardi</name>
    <name type="common">Walking stick</name>
    <dbReference type="NCBI Taxonomy" id="629360"/>
    <lineage>
        <taxon>Eukaryota</taxon>
        <taxon>Metazoa</taxon>
        <taxon>Ecdysozoa</taxon>
        <taxon>Arthropoda</taxon>
        <taxon>Hexapoda</taxon>
        <taxon>Insecta</taxon>
        <taxon>Pterygota</taxon>
        <taxon>Neoptera</taxon>
        <taxon>Polyneoptera</taxon>
        <taxon>Phasmatodea</taxon>
        <taxon>Timematodea</taxon>
        <taxon>Timematoidea</taxon>
        <taxon>Timematidae</taxon>
        <taxon>Timema</taxon>
    </lineage>
</organism>
<feature type="domain" description="Golgin subfamily A member 7/ERF4" evidence="7">
    <location>
        <begin position="44"/>
        <end position="190"/>
    </location>
</feature>
<proteinExistence type="inferred from homology"/>
<keyword evidence="6" id="KW-0472">Membrane</keyword>
<dbReference type="Pfam" id="PF10256">
    <property type="entry name" value="Erf4"/>
    <property type="match status" value="1"/>
</dbReference>
<gene>
    <name evidence="8" type="ORF">TSIB3V08_LOCUS1669</name>
</gene>
<evidence type="ECO:0000256" key="5">
    <source>
        <dbReference type="ARBA" id="ARBA00022824"/>
    </source>
</evidence>